<dbReference type="Proteomes" id="UP000031802">
    <property type="component" value="Unassembled WGS sequence"/>
</dbReference>
<dbReference type="RefSeq" id="WP_037502960.1">
    <property type="nucleotide sequence ID" value="NZ_JJMU01000066.1"/>
</dbReference>
<dbReference type="EMBL" id="JJMU01000066">
    <property type="protein sequence ID" value="KGE12565.1"/>
    <property type="molecule type" value="Genomic_DNA"/>
</dbReference>
<reference evidence="4" key="1">
    <citation type="submission" date="2014-04" db="EMBL/GenBank/DDBJ databases">
        <title>Whole-Genome optical mapping and complete genome sequence of Sphingobacterium deserti sp. nov., a new spaces isolated from desert in the west of China.</title>
        <authorList>
            <person name="Teng C."/>
            <person name="Zhou Z."/>
            <person name="Li X."/>
            <person name="Chen M."/>
            <person name="Lin M."/>
            <person name="Wang L."/>
            <person name="Su S."/>
            <person name="Zhang C."/>
            <person name="Zhang W."/>
        </authorList>
    </citation>
    <scope>NUCLEOTIDE SEQUENCE [LARGE SCALE GENOMIC DNA]</scope>
    <source>
        <strain evidence="4">ACCC05744</strain>
    </source>
</reference>
<dbReference type="eggNOG" id="ENOG502ZTWR">
    <property type="taxonomic scope" value="Bacteria"/>
</dbReference>
<dbReference type="PATRIC" id="fig|1229276.3.peg.3720"/>
<reference evidence="3 4" key="2">
    <citation type="journal article" date="2015" name="PLoS ONE">
        <title>Whole-Genome Optical Mapping and Finished Genome Sequence of Sphingobacterium deserti sp. nov., a New Species Isolated from the Western Desert of China.</title>
        <authorList>
            <person name="Teng C."/>
            <person name="Zhou Z."/>
            <person name="Molnar I."/>
            <person name="Li X."/>
            <person name="Tang R."/>
            <person name="Chen M."/>
            <person name="Wang L."/>
            <person name="Su S."/>
            <person name="Zhang W."/>
            <person name="Lin M."/>
        </authorList>
    </citation>
    <scope>NUCLEOTIDE SEQUENCE [LARGE SCALE GENOMIC DNA]</scope>
    <source>
        <strain evidence="4">ACCC05744</strain>
    </source>
</reference>
<name>A0A0B8T671_9SPHI</name>
<organism evidence="3 4">
    <name type="scientific">Sphingobacterium deserti</name>
    <dbReference type="NCBI Taxonomy" id="1229276"/>
    <lineage>
        <taxon>Bacteria</taxon>
        <taxon>Pseudomonadati</taxon>
        <taxon>Bacteroidota</taxon>
        <taxon>Sphingobacteriia</taxon>
        <taxon>Sphingobacteriales</taxon>
        <taxon>Sphingobacteriaceae</taxon>
        <taxon>Sphingobacterium</taxon>
    </lineage>
</organism>
<keyword evidence="2" id="KW-0472">Membrane</keyword>
<dbReference type="AlphaFoldDB" id="A0A0B8T671"/>
<gene>
    <name evidence="3" type="ORF">DI53_3605</name>
</gene>
<sequence>MENENLKEQFKHIPGWGIDVDWENNPVYPMKDIEEDDKSASWDRPAQQITSKEVQRSNERPKLPAVFGDTLPPAGLSGQLRRYAFHYSESKYRHWLPLLLADRVNEVEGIVADIKSGVFPNIWKERGFDAHWKYDRQKLIKNLATVAAVSIGVLILFRRK</sequence>
<feature type="compositionally biased region" description="Basic and acidic residues" evidence="1">
    <location>
        <begin position="53"/>
        <end position="62"/>
    </location>
</feature>
<comment type="caution">
    <text evidence="3">The sequence shown here is derived from an EMBL/GenBank/DDBJ whole genome shotgun (WGS) entry which is preliminary data.</text>
</comment>
<keyword evidence="2" id="KW-0812">Transmembrane</keyword>
<evidence type="ECO:0000256" key="2">
    <source>
        <dbReference type="SAM" id="Phobius"/>
    </source>
</evidence>
<evidence type="ECO:0000313" key="4">
    <source>
        <dbReference type="Proteomes" id="UP000031802"/>
    </source>
</evidence>
<evidence type="ECO:0000256" key="1">
    <source>
        <dbReference type="SAM" id="MobiDB-lite"/>
    </source>
</evidence>
<feature type="transmembrane region" description="Helical" evidence="2">
    <location>
        <begin position="139"/>
        <end position="157"/>
    </location>
</feature>
<protein>
    <submittedName>
        <fullName evidence="3">Uncharacterized protein</fullName>
    </submittedName>
</protein>
<feature type="region of interest" description="Disordered" evidence="1">
    <location>
        <begin position="29"/>
        <end position="63"/>
    </location>
</feature>
<dbReference type="OrthoDB" id="6021991at2"/>
<keyword evidence="2" id="KW-1133">Transmembrane helix</keyword>
<accession>A0A0B8T671</accession>
<evidence type="ECO:0000313" key="3">
    <source>
        <dbReference type="EMBL" id="KGE12565.1"/>
    </source>
</evidence>
<proteinExistence type="predicted"/>
<keyword evidence="4" id="KW-1185">Reference proteome</keyword>
<dbReference type="STRING" id="1229276.DI53_3605"/>